<dbReference type="Proteomes" id="UP000233597">
    <property type="component" value="Unassembled WGS sequence"/>
</dbReference>
<keyword evidence="5" id="KW-1133">Transmembrane helix</keyword>
<feature type="compositionally biased region" description="Gly residues" evidence="7">
    <location>
        <begin position="1"/>
        <end position="10"/>
    </location>
</feature>
<reference evidence="9 10" key="1">
    <citation type="submission" date="2017-09" db="EMBL/GenBank/DDBJ databases">
        <title>Biodiversity and function of Thalassospira species in the particle-attached aromatic-hydrocarbon-degrading consortia from the surface seawater of the South China Sea.</title>
        <authorList>
            <person name="Dong C."/>
            <person name="Liu R."/>
            <person name="Shao Z."/>
        </authorList>
    </citation>
    <scope>NUCLEOTIDE SEQUENCE [LARGE SCALE GENOMIC DNA]</scope>
    <source>
        <strain evidence="9 10">CSC1P2</strain>
    </source>
</reference>
<organism evidence="9 10">
    <name type="scientific">Thalassospira marina</name>
    <dbReference type="NCBI Taxonomy" id="2048283"/>
    <lineage>
        <taxon>Bacteria</taxon>
        <taxon>Pseudomonadati</taxon>
        <taxon>Pseudomonadota</taxon>
        <taxon>Alphaproteobacteria</taxon>
        <taxon>Rhodospirillales</taxon>
        <taxon>Thalassospiraceae</taxon>
        <taxon>Thalassospira</taxon>
    </lineage>
</organism>
<evidence type="ECO:0000313" key="9">
    <source>
        <dbReference type="EMBL" id="PKR48457.1"/>
    </source>
</evidence>
<dbReference type="InterPro" id="IPR003688">
    <property type="entry name" value="TraG/VirD4"/>
</dbReference>
<feature type="region of interest" description="Disordered" evidence="7">
    <location>
        <begin position="584"/>
        <end position="682"/>
    </location>
</feature>
<feature type="compositionally biased region" description="Pro residues" evidence="7">
    <location>
        <begin position="584"/>
        <end position="601"/>
    </location>
</feature>
<protein>
    <submittedName>
        <fullName evidence="9">Conjugal transfer protein TraG</fullName>
    </submittedName>
</protein>
<dbReference type="RefSeq" id="WP_101271441.1">
    <property type="nucleotide sequence ID" value="NZ_NWTK01000023.1"/>
</dbReference>
<evidence type="ECO:0000256" key="2">
    <source>
        <dbReference type="ARBA" id="ARBA00008806"/>
    </source>
</evidence>
<dbReference type="InterPro" id="IPR027417">
    <property type="entry name" value="P-loop_NTPase"/>
</dbReference>
<name>A0A2N3KCZ8_9PROT</name>
<evidence type="ECO:0000259" key="8">
    <source>
        <dbReference type="Pfam" id="PF12696"/>
    </source>
</evidence>
<dbReference type="PANTHER" id="PTHR37937">
    <property type="entry name" value="CONJUGATIVE TRANSFER: DNA TRANSPORT"/>
    <property type="match status" value="1"/>
</dbReference>
<evidence type="ECO:0000256" key="7">
    <source>
        <dbReference type="SAM" id="MobiDB-lite"/>
    </source>
</evidence>
<dbReference type="InterPro" id="IPR051539">
    <property type="entry name" value="T4SS-coupling_protein"/>
</dbReference>
<dbReference type="AlphaFoldDB" id="A0A2N3KCZ8"/>
<dbReference type="SUPFAM" id="SSF52540">
    <property type="entry name" value="P-loop containing nucleoside triphosphate hydrolases"/>
    <property type="match status" value="1"/>
</dbReference>
<keyword evidence="6" id="KW-0472">Membrane</keyword>
<evidence type="ECO:0000256" key="5">
    <source>
        <dbReference type="ARBA" id="ARBA00022989"/>
    </source>
</evidence>
<dbReference type="Pfam" id="PF02534">
    <property type="entry name" value="T4SS-DNA_transf"/>
    <property type="match status" value="1"/>
</dbReference>
<feature type="region of interest" description="Disordered" evidence="7">
    <location>
        <begin position="1"/>
        <end position="22"/>
    </location>
</feature>
<dbReference type="Gene3D" id="3.40.50.300">
    <property type="entry name" value="P-loop containing nucleotide triphosphate hydrolases"/>
    <property type="match status" value="1"/>
</dbReference>
<dbReference type="Pfam" id="PF12696">
    <property type="entry name" value="TraG-D_C"/>
    <property type="match status" value="1"/>
</dbReference>
<dbReference type="Gene3D" id="1.10.8.80">
    <property type="entry name" value="Magnesium chelatase subunit I, C-Terminal domain"/>
    <property type="match status" value="1"/>
</dbReference>
<keyword evidence="3" id="KW-1003">Cell membrane</keyword>
<sequence>MVFGKLFGGGKKNDRPEPPTKAQEQHAAFLQSLDPMWREAYRIIQTDPDVDKAFKDSIYHNLRLGELEEVRKTIRIVLPDMSPEQQERIKHAGQHDAWTGIAQLADARIVIPDDERLPMDSVIIGTLPMQSKDGVADLYFHGEGHLLTVAPTGAGKGQRFVIPTLLDFEGPVVVLDPKGENYKETAWRRNLYGQVFKWQPQTDPDGADPESDCYNPLDVVKGWDDARLLAELLIVQQSREPFWDDAAKDLLTGLIFYVIRTRPPERRNMREVCRCLTRSKAEFDSMIESLQASDDERLRELGNMLESRSENLHSSIATTLLTQLAPWRSDEITAITSSTTPGWSVEEILVRDNMGVTFAAMEDRPPGWHSPAPGQFSRGTAASVYLVVPPERIGAYRSVLRVMLGQHLAEAIKWRAEIDRDNREDDSLPDDFPDWPMMFYLDEMPQLGYMRIIEDAVAITRSYRIRLWLFAQDMAQLKEVYPKWQSLLANCRCKIFFRPNDVDTAKDIADILGMRKDIWGGEDWVASPQKLMGREFREDAVIFQDGLMIRSRMTTPAYENPGLQAWIAEQKADFGEEVIRAPRAEPPAAPLPDDIPPPDPSAPDGGGAIADSPKSESAEREDADLTDNPEYQRRLAELQAEMRGKGTDTHTPSPENEGRPPESPVESSEKPKRPPQPPTFDE</sequence>
<keyword evidence="4" id="KW-0812">Transmembrane</keyword>
<feature type="compositionally biased region" description="Basic and acidic residues" evidence="7">
    <location>
        <begin position="630"/>
        <end position="648"/>
    </location>
</feature>
<evidence type="ECO:0000256" key="3">
    <source>
        <dbReference type="ARBA" id="ARBA00022475"/>
    </source>
</evidence>
<comment type="similarity">
    <text evidence="2">Belongs to the VirD4/TraG family.</text>
</comment>
<dbReference type="CDD" id="cd01127">
    <property type="entry name" value="TrwB_TraG_TraD_VirD4"/>
    <property type="match status" value="2"/>
</dbReference>
<dbReference type="InterPro" id="IPR032689">
    <property type="entry name" value="TraG-D_C"/>
</dbReference>
<evidence type="ECO:0000313" key="10">
    <source>
        <dbReference type="Proteomes" id="UP000233597"/>
    </source>
</evidence>
<comment type="subcellular location">
    <subcellularLocation>
        <location evidence="1">Cell membrane</location>
        <topology evidence="1">Multi-pass membrane protein</topology>
    </subcellularLocation>
</comment>
<dbReference type="EMBL" id="NWTK01000023">
    <property type="protein sequence ID" value="PKR48457.1"/>
    <property type="molecule type" value="Genomic_DNA"/>
</dbReference>
<dbReference type="OrthoDB" id="9759295at2"/>
<dbReference type="GO" id="GO:0005886">
    <property type="term" value="C:plasma membrane"/>
    <property type="evidence" value="ECO:0007669"/>
    <property type="project" value="UniProtKB-SubCell"/>
</dbReference>
<evidence type="ECO:0000256" key="6">
    <source>
        <dbReference type="ARBA" id="ARBA00023136"/>
    </source>
</evidence>
<dbReference type="PANTHER" id="PTHR37937:SF1">
    <property type="entry name" value="CONJUGATIVE TRANSFER: DNA TRANSPORT"/>
    <property type="match status" value="1"/>
</dbReference>
<proteinExistence type="inferred from homology"/>
<gene>
    <name evidence="9" type="ORF">COO20_24675</name>
</gene>
<accession>A0A2N3KCZ8</accession>
<comment type="caution">
    <text evidence="9">The sequence shown here is derived from an EMBL/GenBank/DDBJ whole genome shotgun (WGS) entry which is preliminary data.</text>
</comment>
<feature type="domain" description="TraD/TraG TraM recognition site" evidence="8">
    <location>
        <begin position="436"/>
        <end position="516"/>
    </location>
</feature>
<evidence type="ECO:0000256" key="1">
    <source>
        <dbReference type="ARBA" id="ARBA00004651"/>
    </source>
</evidence>
<evidence type="ECO:0000256" key="4">
    <source>
        <dbReference type="ARBA" id="ARBA00022692"/>
    </source>
</evidence>